<proteinExistence type="predicted"/>
<dbReference type="AlphaFoldDB" id="A0A2R6WVX7"/>
<dbReference type="Gramene" id="Mp4g16410.1">
    <property type="protein sequence ID" value="Mp4g16410.1.cds1"/>
    <property type="gene ID" value="Mp4g16410"/>
</dbReference>
<keyword evidence="2" id="KW-1185">Reference proteome</keyword>
<evidence type="ECO:0000313" key="1">
    <source>
        <dbReference type="EMBL" id="PTQ38005.1"/>
    </source>
</evidence>
<accession>A0A2R6WVX7</accession>
<sequence length="97" mass="10392">MLLRGGGCTIHLFLQMVPLRATTGLCKLACVRPCRGTTLLFGLGLIAGHCFSEPHTPEECGPGEQASGEGRQAERKQSRAKRCWRDEMCVCVASSGG</sequence>
<evidence type="ECO:0000313" key="2">
    <source>
        <dbReference type="Proteomes" id="UP000244005"/>
    </source>
</evidence>
<reference evidence="2" key="1">
    <citation type="journal article" date="2017" name="Cell">
        <title>Insights into land plant evolution garnered from the Marchantia polymorpha genome.</title>
        <authorList>
            <person name="Bowman J.L."/>
            <person name="Kohchi T."/>
            <person name="Yamato K.T."/>
            <person name="Jenkins J."/>
            <person name="Shu S."/>
            <person name="Ishizaki K."/>
            <person name="Yamaoka S."/>
            <person name="Nishihama R."/>
            <person name="Nakamura Y."/>
            <person name="Berger F."/>
            <person name="Adam C."/>
            <person name="Aki S.S."/>
            <person name="Althoff F."/>
            <person name="Araki T."/>
            <person name="Arteaga-Vazquez M.A."/>
            <person name="Balasubrmanian S."/>
            <person name="Barry K."/>
            <person name="Bauer D."/>
            <person name="Boehm C.R."/>
            <person name="Briginshaw L."/>
            <person name="Caballero-Perez J."/>
            <person name="Catarino B."/>
            <person name="Chen F."/>
            <person name="Chiyoda S."/>
            <person name="Chovatia M."/>
            <person name="Davies K.M."/>
            <person name="Delmans M."/>
            <person name="Demura T."/>
            <person name="Dierschke T."/>
            <person name="Dolan L."/>
            <person name="Dorantes-Acosta A.E."/>
            <person name="Eklund D.M."/>
            <person name="Florent S.N."/>
            <person name="Flores-Sandoval E."/>
            <person name="Fujiyama A."/>
            <person name="Fukuzawa H."/>
            <person name="Galik B."/>
            <person name="Grimanelli D."/>
            <person name="Grimwood J."/>
            <person name="Grossniklaus U."/>
            <person name="Hamada T."/>
            <person name="Haseloff J."/>
            <person name="Hetherington A.J."/>
            <person name="Higo A."/>
            <person name="Hirakawa Y."/>
            <person name="Hundley H.N."/>
            <person name="Ikeda Y."/>
            <person name="Inoue K."/>
            <person name="Inoue S.I."/>
            <person name="Ishida S."/>
            <person name="Jia Q."/>
            <person name="Kakita M."/>
            <person name="Kanazawa T."/>
            <person name="Kawai Y."/>
            <person name="Kawashima T."/>
            <person name="Kennedy M."/>
            <person name="Kinose K."/>
            <person name="Kinoshita T."/>
            <person name="Kohara Y."/>
            <person name="Koide E."/>
            <person name="Komatsu K."/>
            <person name="Kopischke S."/>
            <person name="Kubo M."/>
            <person name="Kyozuka J."/>
            <person name="Lagercrantz U."/>
            <person name="Lin S.S."/>
            <person name="Lindquist E."/>
            <person name="Lipzen A.M."/>
            <person name="Lu C.W."/>
            <person name="De Luna E."/>
            <person name="Martienssen R.A."/>
            <person name="Minamino N."/>
            <person name="Mizutani M."/>
            <person name="Mizutani M."/>
            <person name="Mochizuki N."/>
            <person name="Monte I."/>
            <person name="Mosher R."/>
            <person name="Nagasaki H."/>
            <person name="Nakagami H."/>
            <person name="Naramoto S."/>
            <person name="Nishitani K."/>
            <person name="Ohtani M."/>
            <person name="Okamoto T."/>
            <person name="Okumura M."/>
            <person name="Phillips J."/>
            <person name="Pollak B."/>
            <person name="Reinders A."/>
            <person name="Rovekamp M."/>
            <person name="Sano R."/>
            <person name="Sawa S."/>
            <person name="Schmid M.W."/>
            <person name="Shirakawa M."/>
            <person name="Solano R."/>
            <person name="Spunde A."/>
            <person name="Suetsugu N."/>
            <person name="Sugano S."/>
            <person name="Sugiyama A."/>
            <person name="Sun R."/>
            <person name="Suzuki Y."/>
            <person name="Takenaka M."/>
            <person name="Takezawa D."/>
            <person name="Tomogane H."/>
            <person name="Tsuzuki M."/>
            <person name="Ueda T."/>
            <person name="Umeda M."/>
            <person name="Ward J.M."/>
            <person name="Watanabe Y."/>
            <person name="Yazaki K."/>
            <person name="Yokoyama R."/>
            <person name="Yoshitake Y."/>
            <person name="Yotsui I."/>
            <person name="Zachgo S."/>
            <person name="Schmutz J."/>
        </authorList>
    </citation>
    <scope>NUCLEOTIDE SEQUENCE [LARGE SCALE GENOMIC DNA]</scope>
    <source>
        <strain evidence="2">Tak-1</strain>
    </source>
</reference>
<organism evidence="1 2">
    <name type="scientific">Marchantia polymorpha</name>
    <name type="common">Common liverwort</name>
    <name type="synonym">Marchantia aquatica</name>
    <dbReference type="NCBI Taxonomy" id="3197"/>
    <lineage>
        <taxon>Eukaryota</taxon>
        <taxon>Viridiplantae</taxon>
        <taxon>Streptophyta</taxon>
        <taxon>Embryophyta</taxon>
        <taxon>Marchantiophyta</taxon>
        <taxon>Marchantiopsida</taxon>
        <taxon>Marchantiidae</taxon>
        <taxon>Marchantiales</taxon>
        <taxon>Marchantiaceae</taxon>
        <taxon>Marchantia</taxon>
    </lineage>
</organism>
<dbReference type="Proteomes" id="UP000244005">
    <property type="component" value="Unassembled WGS sequence"/>
</dbReference>
<gene>
    <name evidence="1" type="ORF">MARPO_0054s0106</name>
</gene>
<dbReference type="EMBL" id="KZ772726">
    <property type="protein sequence ID" value="PTQ38005.1"/>
    <property type="molecule type" value="Genomic_DNA"/>
</dbReference>
<protein>
    <submittedName>
        <fullName evidence="1">Uncharacterized protein</fullName>
    </submittedName>
</protein>
<name>A0A2R6WVX7_MARPO</name>